<feature type="region of interest" description="Disordered" evidence="1">
    <location>
        <begin position="627"/>
        <end position="663"/>
    </location>
</feature>
<feature type="region of interest" description="Disordered" evidence="1">
    <location>
        <begin position="403"/>
        <end position="439"/>
    </location>
</feature>
<feature type="compositionally biased region" description="Basic residues" evidence="1">
    <location>
        <begin position="94"/>
        <end position="103"/>
    </location>
</feature>
<feature type="compositionally biased region" description="Basic residues" evidence="1">
    <location>
        <begin position="121"/>
        <end position="131"/>
    </location>
</feature>
<proteinExistence type="predicted"/>
<accession>A0A5B0NHM5</accession>
<comment type="caution">
    <text evidence="2">The sequence shown here is derived from an EMBL/GenBank/DDBJ whole genome shotgun (WGS) entry which is preliminary data.</text>
</comment>
<name>A0A5B0NHM5_PUCGR</name>
<evidence type="ECO:0000313" key="2">
    <source>
        <dbReference type="EMBL" id="KAA1088825.1"/>
    </source>
</evidence>
<feature type="region of interest" description="Disordered" evidence="1">
    <location>
        <begin position="69"/>
        <end position="177"/>
    </location>
</feature>
<feature type="region of interest" description="Disordered" evidence="1">
    <location>
        <begin position="270"/>
        <end position="305"/>
    </location>
</feature>
<feature type="region of interest" description="Disordered" evidence="1">
    <location>
        <begin position="805"/>
        <end position="831"/>
    </location>
</feature>
<sequence length="869" mass="94838">MNQHFSTSTNPTHHHHHQQQQPHITITVTPNKSAYFAGEKFECTIELKHHQQQQQPTNNLTRLSAATSILSPSTTTTSSTTTTPAAESTTGYYQHHHPPRLKRQGLIGSSIPNQPQTTQPTHHHHHHHHPKSLSIHNLESSFPNPSFSFSIQEPATLTPPNSNTQPTSPKTGGALDEEGKTCEEYLPTPRKTSTPSVSAAYSRAIAEELSFNPRRASLHAIGVSAPAHRTRFSTITTPASSSTVLLGWTYCQLEGSFEVSPKHFNLDQFQSLRHPQTRGGGRLLEEDEDDHHHHQQQQSASHKSSSSSWINWLFGNSSNPLNPSSASSNRFPVFQNPISLLDVDVRLEPGQSRSYSFSIDLPIDLPPTHRGKLIKFNYELIVGTNLLSPPDSTTTTTTMGGFANSGYRAGRSSTPTLSADPFKTRFSTPSSPFYPRHKDHKNRTFRVPIKVFNHVSLNQTRPVYDLFKPIISTRDIATTRRILTNQDQPSLLVSPKPKKPAANNHPSVPPGDGNLSGLAGLESYGLELLKTVGKDHLNQLSPSLVTRDVDALEDGCLTAVAIVSRSAPKVSFDIIKAGRLVAQLTVVKAVYRLGETIEGSISMNGSMNEREGGRVVRYGVSLESIETLKPHPSSPSTPHDHHQNDRGDEGGGNGATGGRSSRKVYSEMEELVVDSARVRFSLVVPNLPAPAFDSSLISFTWAIKLRLLFISLPPPSNHLGGAGHSGSSVYSHLAPFSISHGTFLPVPQLGARPSYSLRPETLPSSSPSSPELDHSDRSLTALNYESLPLNSTSLTLDSLALNSDSLPLNSDPQSHPSPDLPSYSSTLTPNHLASEDPNFDVQVFHCDVPVKILPSNTLLFPPVHSFSLS</sequence>
<evidence type="ECO:0000313" key="3">
    <source>
        <dbReference type="Proteomes" id="UP000325313"/>
    </source>
</evidence>
<protein>
    <recommendedName>
        <fullName evidence="4">Rgp1-domain-containing protein</fullName>
    </recommendedName>
</protein>
<evidence type="ECO:0008006" key="4">
    <source>
        <dbReference type="Google" id="ProtNLM"/>
    </source>
</evidence>
<feature type="compositionally biased region" description="Low complexity" evidence="1">
    <location>
        <begin position="69"/>
        <end position="90"/>
    </location>
</feature>
<feature type="compositionally biased region" description="Low complexity" evidence="1">
    <location>
        <begin position="296"/>
        <end position="305"/>
    </location>
</feature>
<organism evidence="2 3">
    <name type="scientific">Puccinia graminis f. sp. tritici</name>
    <dbReference type="NCBI Taxonomy" id="56615"/>
    <lineage>
        <taxon>Eukaryota</taxon>
        <taxon>Fungi</taxon>
        <taxon>Dikarya</taxon>
        <taxon>Basidiomycota</taxon>
        <taxon>Pucciniomycotina</taxon>
        <taxon>Pucciniomycetes</taxon>
        <taxon>Pucciniales</taxon>
        <taxon>Pucciniaceae</taxon>
        <taxon>Puccinia</taxon>
    </lineage>
</organism>
<feature type="region of interest" description="Disordered" evidence="1">
    <location>
        <begin position="754"/>
        <end position="775"/>
    </location>
</feature>
<dbReference type="Proteomes" id="UP000325313">
    <property type="component" value="Unassembled WGS sequence"/>
</dbReference>
<evidence type="ECO:0000256" key="1">
    <source>
        <dbReference type="SAM" id="MobiDB-lite"/>
    </source>
</evidence>
<gene>
    <name evidence="2" type="ORF">PGTUg99_031366</name>
</gene>
<feature type="region of interest" description="Disordered" evidence="1">
    <location>
        <begin position="1"/>
        <end position="23"/>
    </location>
</feature>
<feature type="compositionally biased region" description="Basic and acidic residues" evidence="1">
    <location>
        <begin position="638"/>
        <end position="649"/>
    </location>
</feature>
<feature type="compositionally biased region" description="Polar residues" evidence="1">
    <location>
        <begin position="1"/>
        <end position="10"/>
    </location>
</feature>
<feature type="compositionally biased region" description="Low complexity" evidence="1">
    <location>
        <begin position="140"/>
        <end position="169"/>
    </location>
</feature>
<feature type="region of interest" description="Disordered" evidence="1">
    <location>
        <begin position="486"/>
        <end position="514"/>
    </location>
</feature>
<dbReference type="InterPro" id="IPR014848">
    <property type="entry name" value="Rgp1"/>
</dbReference>
<dbReference type="AlphaFoldDB" id="A0A5B0NHM5"/>
<dbReference type="PANTHER" id="PTHR12507">
    <property type="entry name" value="REDUCED GROWTH PHENOTYPE 1 RGP1, YEAST -RELATED"/>
    <property type="match status" value="1"/>
</dbReference>
<reference evidence="2 3" key="1">
    <citation type="submission" date="2019-05" db="EMBL/GenBank/DDBJ databases">
        <title>Emergence of the Ug99 lineage of the wheat stem rust pathogen through somatic hybridization.</title>
        <authorList>
            <person name="Li F."/>
            <person name="Upadhyaya N.M."/>
            <person name="Sperschneider J."/>
            <person name="Matny O."/>
            <person name="Nguyen-Phuc H."/>
            <person name="Mago R."/>
            <person name="Raley C."/>
            <person name="Miller M.E."/>
            <person name="Silverstein K.A.T."/>
            <person name="Henningsen E."/>
            <person name="Hirsch C.D."/>
            <person name="Visser B."/>
            <person name="Pretorius Z.A."/>
            <person name="Steffenson B.J."/>
            <person name="Schwessinger B."/>
            <person name="Dodds P.N."/>
            <person name="Figueroa M."/>
        </authorList>
    </citation>
    <scope>NUCLEOTIDE SEQUENCE [LARGE SCALE GENOMIC DNA]</scope>
    <source>
        <strain evidence="2 3">Ug99</strain>
    </source>
</reference>
<dbReference type="EMBL" id="VDEP01000405">
    <property type="protein sequence ID" value="KAA1088825.1"/>
    <property type="molecule type" value="Genomic_DNA"/>
</dbReference>
<dbReference type="Pfam" id="PF08737">
    <property type="entry name" value="Rgp1"/>
    <property type="match status" value="1"/>
</dbReference>